<keyword evidence="2" id="KW-1185">Reference proteome</keyword>
<dbReference type="Proteomes" id="UP000256869">
    <property type="component" value="Unassembled WGS sequence"/>
</dbReference>
<evidence type="ECO:0000313" key="1">
    <source>
        <dbReference type="EMBL" id="RED57591.1"/>
    </source>
</evidence>
<gene>
    <name evidence="1" type="ORF">DFP95_11064</name>
</gene>
<dbReference type="EMBL" id="QRDY01000010">
    <property type="protein sequence ID" value="RED57591.1"/>
    <property type="molecule type" value="Genomic_DNA"/>
</dbReference>
<dbReference type="SUPFAM" id="SSF56784">
    <property type="entry name" value="HAD-like"/>
    <property type="match status" value="1"/>
</dbReference>
<dbReference type="OrthoDB" id="9816564at2"/>
<accession>A0A3D9I7C7</accession>
<name>A0A3D9I7C7_9BACL</name>
<dbReference type="InterPro" id="IPR023214">
    <property type="entry name" value="HAD_sf"/>
</dbReference>
<dbReference type="RefSeq" id="WP_115993886.1">
    <property type="nucleotide sequence ID" value="NZ_QRDY01000010.1"/>
</dbReference>
<dbReference type="InterPro" id="IPR036412">
    <property type="entry name" value="HAD-like_sf"/>
</dbReference>
<sequence length="707" mass="81568">MVNEKQYVIDAFQTYFGSFLNSRLVIYGIGQNTKHILEHFTDFNIIGLMDEARAGETIYGKPVFTPDEVVERKADLVVIVARSNNVRIIYRRISTLSSMHSIRVYDILGNQLHIDHRKMKTFDSYRTISEEVLKEKIIRSEVVSFDLFDTLIMRRALYPQDVFHVMESKINNSGLVHYDFAKARIHAERELYAEGENPKLEVIYGRIQAMLGLSDAIRSEMLDLEVKTEGKFLIRRHRMCEIFDFVVSSGKEVYLVSDMYLPEAILRSLLDGLGIHVKPGHLLVSCEYGVSKGNGLFEVLQSMTRGQKTVHIGDNYEADELAARQFAIEDTFPLKSALAMLEDSYASQLLEHTSTLIDRLVIGEFIAKQLNDPFLFSETEGKFRIARNYDMAFSYFSPLIYCFFGWMLKRAHELRLDRILFSARDGYLLEEISRSLRGAIPGFPQTYYFYTSRAAAVLAGLHDDEDILFASRLAYSGSSQEMLKDRFRLADEDIQERGEEEDAVYLLGHRDAILKQGQIARENYRKYLQTLPLKPGDRVGFFDFVSSGTCQRALSNFVDFELIGIYFARVGYETTYRPQTPIDAMYTVQNVFEKQWHFMDNYFLMENVLTSDEPTLDAFDEVGLPVFGAEHRTEKQLDNLKEMHQAIKDYMSQANWDVSNGHDIDLAIPDLIFHMLKGSNSAMHTDYFDSEKLVDEFSNRKFDLREP</sequence>
<organism evidence="1 2">
    <name type="scientific">Cohnella lupini</name>
    <dbReference type="NCBI Taxonomy" id="1294267"/>
    <lineage>
        <taxon>Bacteria</taxon>
        <taxon>Bacillati</taxon>
        <taxon>Bacillota</taxon>
        <taxon>Bacilli</taxon>
        <taxon>Bacillales</taxon>
        <taxon>Paenibacillaceae</taxon>
        <taxon>Cohnella</taxon>
    </lineage>
</organism>
<dbReference type="Gene3D" id="1.10.150.400">
    <property type="match status" value="1"/>
</dbReference>
<protein>
    <submittedName>
        <fullName evidence="1">Putative HAD superfamily hydrolase</fullName>
    </submittedName>
</protein>
<comment type="caution">
    <text evidence="1">The sequence shown here is derived from an EMBL/GenBank/DDBJ whole genome shotgun (WGS) entry which is preliminary data.</text>
</comment>
<proteinExistence type="predicted"/>
<dbReference type="AlphaFoldDB" id="A0A3D9I7C7"/>
<dbReference type="GO" id="GO:0016787">
    <property type="term" value="F:hydrolase activity"/>
    <property type="evidence" value="ECO:0007669"/>
    <property type="project" value="UniProtKB-KW"/>
</dbReference>
<dbReference type="Gene3D" id="3.40.50.1000">
    <property type="entry name" value="HAD superfamily/HAD-like"/>
    <property type="match status" value="1"/>
</dbReference>
<keyword evidence="1" id="KW-0378">Hydrolase</keyword>
<dbReference type="Gene3D" id="3.40.50.720">
    <property type="entry name" value="NAD(P)-binding Rossmann-like Domain"/>
    <property type="match status" value="1"/>
</dbReference>
<evidence type="ECO:0000313" key="2">
    <source>
        <dbReference type="Proteomes" id="UP000256869"/>
    </source>
</evidence>
<reference evidence="1 2" key="1">
    <citation type="submission" date="2018-07" db="EMBL/GenBank/DDBJ databases">
        <title>Genomic Encyclopedia of Type Strains, Phase III (KMG-III): the genomes of soil and plant-associated and newly described type strains.</title>
        <authorList>
            <person name="Whitman W."/>
        </authorList>
    </citation>
    <scope>NUCLEOTIDE SEQUENCE [LARGE SCALE GENOMIC DNA]</scope>
    <source>
        <strain evidence="1 2">CECT 8236</strain>
    </source>
</reference>